<dbReference type="PANTHER" id="PTHR32328">
    <property type="entry name" value="L-SERYL-TRNA(SEC) SELENIUM TRANSFERASE"/>
    <property type="match status" value="1"/>
</dbReference>
<dbReference type="NCBIfam" id="TIGR00474">
    <property type="entry name" value="selA"/>
    <property type="match status" value="1"/>
</dbReference>
<name>A0A1M6QAI1_9FIRM</name>
<dbReference type="InterPro" id="IPR025862">
    <property type="entry name" value="SelA_trans_N_dom"/>
</dbReference>
<dbReference type="HAMAP" id="MF_00423">
    <property type="entry name" value="SelA"/>
    <property type="match status" value="1"/>
</dbReference>
<accession>A0A1M6QAI1</accession>
<dbReference type="InterPro" id="IPR018319">
    <property type="entry name" value="SelA-like"/>
</dbReference>
<dbReference type="OrthoDB" id="9787096at2"/>
<dbReference type="GO" id="GO:0004125">
    <property type="term" value="F:L-seryl-tRNA(Sec) selenium transferase activity"/>
    <property type="evidence" value="ECO:0007669"/>
    <property type="project" value="UniProtKB-UniRule"/>
</dbReference>
<dbReference type="STRING" id="1120989.SAMN02745227_01696"/>
<dbReference type="RefSeq" id="WP_072907919.1">
    <property type="nucleotide sequence ID" value="NZ_FRAI01000019.1"/>
</dbReference>
<dbReference type="GO" id="GO:0005737">
    <property type="term" value="C:cytoplasm"/>
    <property type="evidence" value="ECO:0007669"/>
    <property type="project" value="UniProtKB-SubCell"/>
</dbReference>
<comment type="catalytic activity">
    <reaction evidence="8">
        <text>L-seryl-tRNA(Sec) + selenophosphate + H(+) = L-selenocysteinyl-tRNA(Sec) + phosphate</text>
        <dbReference type="Rhea" id="RHEA:22728"/>
        <dbReference type="Rhea" id="RHEA-COMP:9742"/>
        <dbReference type="Rhea" id="RHEA-COMP:9743"/>
        <dbReference type="ChEBI" id="CHEBI:15378"/>
        <dbReference type="ChEBI" id="CHEBI:16144"/>
        <dbReference type="ChEBI" id="CHEBI:43474"/>
        <dbReference type="ChEBI" id="CHEBI:78533"/>
        <dbReference type="ChEBI" id="CHEBI:78573"/>
        <dbReference type="EC" id="2.9.1.1"/>
    </reaction>
</comment>
<evidence type="ECO:0000313" key="12">
    <source>
        <dbReference type="EMBL" id="SHK17150.1"/>
    </source>
</evidence>
<proteinExistence type="inferred from homology"/>
<evidence type="ECO:0000256" key="5">
    <source>
        <dbReference type="ARBA" id="ARBA00022917"/>
    </source>
</evidence>
<comment type="subcellular location">
    <subcellularLocation>
        <location evidence="8">Cytoplasm</location>
    </subcellularLocation>
</comment>
<dbReference type="Pfam" id="PF03841">
    <property type="entry name" value="SelA"/>
    <property type="match status" value="1"/>
</dbReference>
<keyword evidence="2 8" id="KW-0963">Cytoplasm</keyword>
<dbReference type="GO" id="GO:0001514">
    <property type="term" value="P:selenocysteine incorporation"/>
    <property type="evidence" value="ECO:0007669"/>
    <property type="project" value="UniProtKB-UniRule"/>
</dbReference>
<comment type="function">
    <text evidence="8">Converts seryl-tRNA(Sec) to selenocysteinyl-tRNA(Sec) required for selenoprotein biosynthesis.</text>
</comment>
<evidence type="ECO:0000256" key="2">
    <source>
        <dbReference type="ARBA" id="ARBA00022490"/>
    </source>
</evidence>
<evidence type="ECO:0000256" key="7">
    <source>
        <dbReference type="ARBA" id="ARBA00044507"/>
    </source>
</evidence>
<keyword evidence="3 8" id="KW-0808">Transferase</keyword>
<dbReference type="AlphaFoldDB" id="A0A1M6QAI1"/>
<keyword evidence="6 8" id="KW-0711">Selenium</keyword>
<feature type="modified residue" description="N6-(pyridoxal phosphate)lysine" evidence="8 9">
    <location>
        <position position="294"/>
    </location>
</feature>
<comment type="cofactor">
    <cofactor evidence="1 8 9">
        <name>pyridoxal 5'-phosphate</name>
        <dbReference type="ChEBI" id="CHEBI:597326"/>
    </cofactor>
</comment>
<evidence type="ECO:0000256" key="6">
    <source>
        <dbReference type="ARBA" id="ARBA00023266"/>
    </source>
</evidence>
<evidence type="ECO:0000256" key="3">
    <source>
        <dbReference type="ARBA" id="ARBA00022679"/>
    </source>
</evidence>
<sequence length="454" mass="50841">MENLLRQIPSVSKLMETTKGKELIQTFGRQEFLRICREHLEKIREDIAKNSGDFRESLEEEKILLKIEKKLKLTAKKSLTKVINCTGTILHTNLGRAPLAERALEKILEVSKGYSNLEFDLARGERGSRTLGISEQLAQLLGVDDCVIVNNNAAAVLLVLMALTKGKEVIISRGQLVEIGGSFRIPEIMEQSGSILKEVGTTNKVHLKDYQRAINENTGAIMRVHTSNYRIVGFTQEVDLQTLSKLAHENNLPLIDDLGSGTLISLTKWGVYDEPTVTESIKMGADIVTFSGDKLLGGPQCGVIVGKKEYIDIIKKHPLMRALRCDKLVLSALAATLELYQREEYGEIPIYNFLNRSVAELKEMAEEITQNIDSQKVTIKEDFCYVGGGALPTHQLPTVVIKVNSQKPAHELAKWFRNLEIPVIGRIHKGEFYLDLKAVFPEEIPYLQHVLSKI</sequence>
<dbReference type="InterPro" id="IPR015421">
    <property type="entry name" value="PyrdxlP-dep_Trfase_major"/>
</dbReference>
<dbReference type="Proteomes" id="UP000243547">
    <property type="component" value="Unassembled WGS sequence"/>
</dbReference>
<comment type="similarity">
    <text evidence="7 8">Belongs to the SelA family.</text>
</comment>
<keyword evidence="4 8" id="KW-0663">Pyridoxal phosphate</keyword>
<evidence type="ECO:0000256" key="8">
    <source>
        <dbReference type="HAMAP-Rule" id="MF_00423"/>
    </source>
</evidence>
<dbReference type="PANTHER" id="PTHR32328:SF0">
    <property type="entry name" value="L-SERYL-TRNA(SEC) SELENIUM TRANSFERASE"/>
    <property type="match status" value="1"/>
</dbReference>
<keyword evidence="5 8" id="KW-0648">Protein biosynthesis</keyword>
<dbReference type="Pfam" id="PF12390">
    <property type="entry name" value="Se-cys_synth_N"/>
    <property type="match status" value="1"/>
</dbReference>
<keyword evidence="10" id="KW-0175">Coiled coil</keyword>
<evidence type="ECO:0000259" key="11">
    <source>
        <dbReference type="Pfam" id="PF12390"/>
    </source>
</evidence>
<organism evidence="12 13">
    <name type="scientific">Anaerobranca californiensis DSM 14826</name>
    <dbReference type="NCBI Taxonomy" id="1120989"/>
    <lineage>
        <taxon>Bacteria</taxon>
        <taxon>Bacillati</taxon>
        <taxon>Bacillota</taxon>
        <taxon>Clostridia</taxon>
        <taxon>Eubacteriales</taxon>
        <taxon>Proteinivoracaceae</taxon>
        <taxon>Anaerobranca</taxon>
    </lineage>
</organism>
<dbReference type="InterPro" id="IPR004534">
    <property type="entry name" value="SelA_trans"/>
</dbReference>
<protein>
    <recommendedName>
        <fullName evidence="8">L-seryl-tRNA(Sec) selenium transferase</fullName>
        <ecNumber evidence="8">2.9.1.1</ecNumber>
    </recommendedName>
    <alternativeName>
        <fullName evidence="8">Selenocysteine synthase</fullName>
        <shortName evidence="8">Sec synthase</shortName>
    </alternativeName>
    <alternativeName>
        <fullName evidence="8">Selenocysteinyl-tRNA(Sec) synthase</fullName>
    </alternativeName>
</protein>
<evidence type="ECO:0000256" key="9">
    <source>
        <dbReference type="PIRSR" id="PIRSR618319-50"/>
    </source>
</evidence>
<evidence type="ECO:0000256" key="4">
    <source>
        <dbReference type="ARBA" id="ARBA00022898"/>
    </source>
</evidence>
<reference evidence="13" key="1">
    <citation type="submission" date="2016-11" db="EMBL/GenBank/DDBJ databases">
        <authorList>
            <person name="Varghese N."/>
            <person name="Submissions S."/>
        </authorList>
    </citation>
    <scope>NUCLEOTIDE SEQUENCE [LARGE SCALE GENOMIC DNA]</scope>
    <source>
        <strain evidence="13">DSM 14826</strain>
    </source>
</reference>
<dbReference type="EMBL" id="FRAI01000019">
    <property type="protein sequence ID" value="SHK17150.1"/>
    <property type="molecule type" value="Genomic_DNA"/>
</dbReference>
<dbReference type="EC" id="2.9.1.1" evidence="8"/>
<evidence type="ECO:0000256" key="10">
    <source>
        <dbReference type="SAM" id="Coils"/>
    </source>
</evidence>
<dbReference type="Gene3D" id="3.40.640.10">
    <property type="entry name" value="Type I PLP-dependent aspartate aminotransferase-like (Major domain)"/>
    <property type="match status" value="1"/>
</dbReference>
<evidence type="ECO:0000256" key="1">
    <source>
        <dbReference type="ARBA" id="ARBA00001933"/>
    </source>
</evidence>
<feature type="domain" description="L-seryl-tRNA selenium transferase N-terminal" evidence="11">
    <location>
        <begin position="5"/>
        <end position="44"/>
    </location>
</feature>
<comment type="pathway">
    <text evidence="8">Aminoacyl-tRNA biosynthesis; selenocysteinyl-tRNA(Sec) biosynthesis; selenocysteinyl-tRNA(Sec) from L-seryl-tRNA(Sec) (bacterial route): step 1/1.</text>
</comment>
<dbReference type="Gene3D" id="3.90.1150.180">
    <property type="match status" value="1"/>
</dbReference>
<evidence type="ECO:0000313" key="13">
    <source>
        <dbReference type="Proteomes" id="UP000243547"/>
    </source>
</evidence>
<dbReference type="UniPathway" id="UPA00906">
    <property type="reaction ID" value="UER00896"/>
</dbReference>
<keyword evidence="13" id="KW-1185">Reference proteome</keyword>
<gene>
    <name evidence="8" type="primary">selA</name>
    <name evidence="12" type="ORF">SAMN02745227_01696</name>
</gene>
<dbReference type="InterPro" id="IPR015424">
    <property type="entry name" value="PyrdxlP-dep_Trfase"/>
</dbReference>
<dbReference type="GO" id="GO:0001717">
    <property type="term" value="P:conversion of seryl-tRNAsec to selenocys-tRNAsec"/>
    <property type="evidence" value="ECO:0007669"/>
    <property type="project" value="UniProtKB-UniRule"/>
</dbReference>
<dbReference type="SUPFAM" id="SSF53383">
    <property type="entry name" value="PLP-dependent transferases"/>
    <property type="match status" value="1"/>
</dbReference>
<feature type="coiled-coil region" evidence="10">
    <location>
        <begin position="351"/>
        <end position="378"/>
    </location>
</feature>